<keyword evidence="3" id="KW-0328">Glycosyltransferase</keyword>
<comment type="subcellular location">
    <subcellularLocation>
        <location evidence="1">Cell membrane</location>
        <topology evidence="1">Multi-pass membrane protein</topology>
    </subcellularLocation>
</comment>
<keyword evidence="2" id="KW-1003">Cell membrane</keyword>
<feature type="transmembrane region" description="Helical" evidence="8">
    <location>
        <begin position="427"/>
        <end position="444"/>
    </location>
</feature>
<evidence type="ECO:0000256" key="8">
    <source>
        <dbReference type="SAM" id="Phobius"/>
    </source>
</evidence>
<protein>
    <submittedName>
        <fullName evidence="9">Uncharacterized protein</fullName>
    </submittedName>
</protein>
<evidence type="ECO:0000256" key="4">
    <source>
        <dbReference type="ARBA" id="ARBA00022679"/>
    </source>
</evidence>
<dbReference type="GO" id="GO:0016763">
    <property type="term" value="F:pentosyltransferase activity"/>
    <property type="evidence" value="ECO:0007669"/>
    <property type="project" value="TreeGrafter"/>
</dbReference>
<keyword evidence="4" id="KW-0808">Transferase</keyword>
<feature type="transmembrane region" description="Helical" evidence="8">
    <location>
        <begin position="163"/>
        <end position="181"/>
    </location>
</feature>
<dbReference type="AlphaFoldDB" id="A0A3A4QQG0"/>
<feature type="transmembrane region" description="Helical" evidence="8">
    <location>
        <begin position="202"/>
        <end position="225"/>
    </location>
</feature>
<dbReference type="Proteomes" id="UP000266426">
    <property type="component" value="Unassembled WGS sequence"/>
</dbReference>
<feature type="transmembrane region" description="Helical" evidence="8">
    <location>
        <begin position="237"/>
        <end position="267"/>
    </location>
</feature>
<feature type="transmembrane region" description="Helical" evidence="8">
    <location>
        <begin position="477"/>
        <end position="495"/>
    </location>
</feature>
<keyword evidence="5 8" id="KW-0812">Transmembrane</keyword>
<sequence>MSRLIHAYISTTLRYSMLALTALIITAQLVFLWQEPGGFTAVTGALVLIACAVLLRKSIAVPQKRAVPVLLSIGLAVRIISLVGIPNQQVSDFQIYHELASAMADGQGFAYTGTTGLQEDVAIYLNNAKAKPPLPTAFRPVGYPAMLSVIYRIFGANPLYGKLFNLLLSLIAGICVYYLLLPIHRETAFFGSLLWLIYPTNILAANLLGTELPFAVALLAGTVLIGRISDTRTPADIIFAVTAGLLFGLATLIRPGLFIAACGAVALCIPDLPLRRKALLVLMFIICFAVMPALWGVRNYNRFGKFRVQSTNVGIELLKRTPDMSEKLRHSERYGLLVRKFNESSDEFQRSALASKIALIHFRAALKHYGIPGFFRSVLVPNFTHAWKKDSAILAWCSNSEFYSLRRPDSLSPLSARSKSLLQTVTHAGYLCVCLCALAGCFLLRKEWTPGTVCLAVYLLISALLSALFFGKPRFHFAPMTALFVFAGYFLSVLFRSDTSGTSAKHEDMK</sequence>
<dbReference type="PANTHER" id="PTHR33908">
    <property type="entry name" value="MANNOSYLTRANSFERASE YKCB-RELATED"/>
    <property type="match status" value="1"/>
</dbReference>
<gene>
    <name evidence="9" type="ORF">C4541_13040</name>
</gene>
<dbReference type="EMBL" id="QZJZ01000102">
    <property type="protein sequence ID" value="RJP56099.1"/>
    <property type="molecule type" value="Genomic_DNA"/>
</dbReference>
<evidence type="ECO:0000256" key="5">
    <source>
        <dbReference type="ARBA" id="ARBA00022692"/>
    </source>
</evidence>
<feature type="transmembrane region" description="Helical" evidence="8">
    <location>
        <begin position="279"/>
        <end position="297"/>
    </location>
</feature>
<evidence type="ECO:0000256" key="3">
    <source>
        <dbReference type="ARBA" id="ARBA00022676"/>
    </source>
</evidence>
<keyword evidence="7 8" id="KW-0472">Membrane</keyword>
<feature type="transmembrane region" description="Helical" evidence="8">
    <location>
        <begin position="12"/>
        <end position="31"/>
    </location>
</feature>
<evidence type="ECO:0000256" key="7">
    <source>
        <dbReference type="ARBA" id="ARBA00023136"/>
    </source>
</evidence>
<dbReference type="PANTHER" id="PTHR33908:SF11">
    <property type="entry name" value="MEMBRANE PROTEIN"/>
    <property type="match status" value="1"/>
</dbReference>
<dbReference type="GO" id="GO:0005886">
    <property type="term" value="C:plasma membrane"/>
    <property type="evidence" value="ECO:0007669"/>
    <property type="project" value="UniProtKB-SubCell"/>
</dbReference>
<comment type="caution">
    <text evidence="9">The sequence shown here is derived from an EMBL/GenBank/DDBJ whole genome shotgun (WGS) entry which is preliminary data.</text>
</comment>
<name>A0A3A4QQG0_9BACT</name>
<feature type="transmembrane region" description="Helical" evidence="8">
    <location>
        <begin position="67"/>
        <end position="85"/>
    </location>
</feature>
<evidence type="ECO:0000313" key="10">
    <source>
        <dbReference type="Proteomes" id="UP000266426"/>
    </source>
</evidence>
<accession>A0A3A4QQG0</accession>
<dbReference type="GO" id="GO:0009103">
    <property type="term" value="P:lipopolysaccharide biosynthetic process"/>
    <property type="evidence" value="ECO:0007669"/>
    <property type="project" value="UniProtKB-ARBA"/>
</dbReference>
<proteinExistence type="predicted"/>
<reference evidence="9 10" key="1">
    <citation type="journal article" date="2017" name="ISME J.">
        <title>Energy and carbon metabolisms in a deep terrestrial subsurface fluid microbial community.</title>
        <authorList>
            <person name="Momper L."/>
            <person name="Jungbluth S.P."/>
            <person name="Lee M.D."/>
            <person name="Amend J.P."/>
        </authorList>
    </citation>
    <scope>NUCLEOTIDE SEQUENCE [LARGE SCALE GENOMIC DNA]</scope>
    <source>
        <strain evidence="9">SURF_26</strain>
    </source>
</reference>
<evidence type="ECO:0000256" key="2">
    <source>
        <dbReference type="ARBA" id="ARBA00022475"/>
    </source>
</evidence>
<evidence type="ECO:0000256" key="6">
    <source>
        <dbReference type="ARBA" id="ARBA00022989"/>
    </source>
</evidence>
<evidence type="ECO:0000313" key="9">
    <source>
        <dbReference type="EMBL" id="RJP56099.1"/>
    </source>
</evidence>
<feature type="transmembrane region" description="Helical" evidence="8">
    <location>
        <begin position="451"/>
        <end position="471"/>
    </location>
</feature>
<organism evidence="9 10">
    <name type="scientific">Candidatus Auribacter fodinae</name>
    <dbReference type="NCBI Taxonomy" id="2093366"/>
    <lineage>
        <taxon>Bacteria</taxon>
        <taxon>Pseudomonadati</taxon>
        <taxon>Candidatus Auribacterota</taxon>
        <taxon>Candidatus Auribacteria</taxon>
        <taxon>Candidatus Auribacterales</taxon>
        <taxon>Candidatus Auribacteraceae</taxon>
        <taxon>Candidatus Auribacter</taxon>
    </lineage>
</organism>
<evidence type="ECO:0000256" key="1">
    <source>
        <dbReference type="ARBA" id="ARBA00004651"/>
    </source>
</evidence>
<dbReference type="InterPro" id="IPR050297">
    <property type="entry name" value="LipidA_mod_glycosyltrf_83"/>
</dbReference>
<keyword evidence="6 8" id="KW-1133">Transmembrane helix</keyword>
<feature type="transmembrane region" description="Helical" evidence="8">
    <location>
        <begin position="37"/>
        <end position="55"/>
    </location>
</feature>